<evidence type="ECO:0000313" key="11">
    <source>
        <dbReference type="Proteomes" id="UP001165079"/>
    </source>
</evidence>
<dbReference type="InterPro" id="IPR011251">
    <property type="entry name" value="Luciferase-like_dom"/>
</dbReference>
<keyword evidence="7" id="KW-0599">Photoprotein</keyword>
<dbReference type="AlphaFoldDB" id="A0A9W6W6L8"/>
<accession>A0A9W6W6L8</accession>
<comment type="catalytic activity">
    <reaction evidence="8">
        <text>a long-chain fatty aldehyde + FMNH2 + O2 = a long-chain fatty acid + hnu + FMN + H2O + 2 H(+)</text>
        <dbReference type="Rhea" id="RHEA:17181"/>
        <dbReference type="ChEBI" id="CHEBI:15377"/>
        <dbReference type="ChEBI" id="CHEBI:15378"/>
        <dbReference type="ChEBI" id="CHEBI:15379"/>
        <dbReference type="ChEBI" id="CHEBI:17176"/>
        <dbReference type="ChEBI" id="CHEBI:30212"/>
        <dbReference type="ChEBI" id="CHEBI:57560"/>
        <dbReference type="ChEBI" id="CHEBI:57618"/>
        <dbReference type="ChEBI" id="CHEBI:58210"/>
        <dbReference type="EC" id="1.14.14.3"/>
    </reaction>
</comment>
<dbReference type="PANTHER" id="PTHR30137">
    <property type="entry name" value="LUCIFERASE-LIKE MONOOXYGENASE"/>
    <property type="match status" value="1"/>
</dbReference>
<keyword evidence="5 10" id="KW-0503">Monooxygenase</keyword>
<gene>
    <name evidence="10" type="ORF">Afil01_05010</name>
</gene>
<evidence type="ECO:0000256" key="2">
    <source>
        <dbReference type="ARBA" id="ARBA00012106"/>
    </source>
</evidence>
<dbReference type="EMBL" id="BSTX01000001">
    <property type="protein sequence ID" value="GLZ75694.1"/>
    <property type="molecule type" value="Genomic_DNA"/>
</dbReference>
<name>A0A9W6W6L8_9ACTN</name>
<keyword evidence="11" id="KW-1185">Reference proteome</keyword>
<dbReference type="EC" id="1.14.14.3" evidence="2"/>
<evidence type="ECO:0000256" key="8">
    <source>
        <dbReference type="ARBA" id="ARBA00048737"/>
    </source>
</evidence>
<evidence type="ECO:0000256" key="7">
    <source>
        <dbReference type="ARBA" id="ARBA00023262"/>
    </source>
</evidence>
<evidence type="ECO:0000313" key="10">
    <source>
        <dbReference type="EMBL" id="GLZ75694.1"/>
    </source>
</evidence>
<organism evidence="10 11">
    <name type="scientific">Actinorhabdospora filicis</name>
    <dbReference type="NCBI Taxonomy" id="1785913"/>
    <lineage>
        <taxon>Bacteria</taxon>
        <taxon>Bacillati</taxon>
        <taxon>Actinomycetota</taxon>
        <taxon>Actinomycetes</taxon>
        <taxon>Micromonosporales</taxon>
        <taxon>Micromonosporaceae</taxon>
        <taxon>Actinorhabdospora</taxon>
    </lineage>
</organism>
<evidence type="ECO:0000259" key="9">
    <source>
        <dbReference type="Pfam" id="PF00296"/>
    </source>
</evidence>
<dbReference type="Proteomes" id="UP001165079">
    <property type="component" value="Unassembled WGS sequence"/>
</dbReference>
<evidence type="ECO:0000256" key="4">
    <source>
        <dbReference type="ARBA" id="ARBA00023002"/>
    </source>
</evidence>
<dbReference type="PRINTS" id="PR00089">
    <property type="entry name" value="LUCIFERASE"/>
</dbReference>
<sequence length="334" mass="34983">MDLGLFLVGAGFPGTPAHTALRNTLGFGRLAEEAGLPGVWLAEHHFISYGVCPSATVAAGVLLGGTSRITVGAAACVLSNRQPVALGEEAVMLDALSGGRFRLGVARGGPWVDLEVFDTGLDRFEHGFAESLDVLCDWTSGKPRVAASGRFHEFREVRVVPRPEGPLPMWVAATSVSTVDIAAARGIPLILGMHIGDEEKAAMLDRWRRIAGEHGHDPGAAEHAAAHLCHVDDSRRRAAAALRSAMPGWIAEGTAGYVRVDGTPGPARDPDAYVESLIGMHPVGPPGYCAGVLARSAERTGVRHALLMVEGTGDPDVTGAVIRRLGEEVAPLLG</sequence>
<evidence type="ECO:0000256" key="5">
    <source>
        <dbReference type="ARBA" id="ARBA00023033"/>
    </source>
</evidence>
<dbReference type="SUPFAM" id="SSF51679">
    <property type="entry name" value="Bacterial luciferase-like"/>
    <property type="match status" value="1"/>
</dbReference>
<proteinExistence type="predicted"/>
<dbReference type="RefSeq" id="WP_285660925.1">
    <property type="nucleotide sequence ID" value="NZ_BSTX01000001.1"/>
</dbReference>
<dbReference type="PANTHER" id="PTHR30137:SF8">
    <property type="entry name" value="BLR5498 PROTEIN"/>
    <property type="match status" value="1"/>
</dbReference>
<feature type="domain" description="Luciferase-like" evidence="9">
    <location>
        <begin position="1"/>
        <end position="304"/>
    </location>
</feature>
<evidence type="ECO:0000256" key="1">
    <source>
        <dbReference type="ARBA" id="ARBA00011870"/>
    </source>
</evidence>
<evidence type="ECO:0000256" key="6">
    <source>
        <dbReference type="ARBA" id="ARBA00023223"/>
    </source>
</evidence>
<dbReference type="Gene3D" id="3.20.20.30">
    <property type="entry name" value="Luciferase-like domain"/>
    <property type="match status" value="1"/>
</dbReference>
<keyword evidence="6" id="KW-0455">Luminescence</keyword>
<dbReference type="InterPro" id="IPR036661">
    <property type="entry name" value="Luciferase-like_sf"/>
</dbReference>
<evidence type="ECO:0000256" key="3">
    <source>
        <dbReference type="ARBA" id="ARBA00022630"/>
    </source>
</evidence>
<dbReference type="Pfam" id="PF00296">
    <property type="entry name" value="Bac_luciferase"/>
    <property type="match status" value="1"/>
</dbReference>
<reference evidence="10" key="1">
    <citation type="submission" date="2023-03" db="EMBL/GenBank/DDBJ databases">
        <title>Actinorhabdospora filicis NBRC 111898.</title>
        <authorList>
            <person name="Ichikawa N."/>
            <person name="Sato H."/>
            <person name="Tonouchi N."/>
        </authorList>
    </citation>
    <scope>NUCLEOTIDE SEQUENCE</scope>
    <source>
        <strain evidence="10">NBRC 111898</strain>
    </source>
</reference>
<dbReference type="InterPro" id="IPR002103">
    <property type="entry name" value="Luciferase_bac/NFP"/>
</dbReference>
<dbReference type="GO" id="GO:0047646">
    <property type="term" value="F:alkanal monooxygenase (FMN-linked) activity"/>
    <property type="evidence" value="ECO:0007669"/>
    <property type="project" value="UniProtKB-EC"/>
</dbReference>
<protein>
    <recommendedName>
        <fullName evidence="2">bacterial luciferase</fullName>
        <ecNumber evidence="2">1.14.14.3</ecNumber>
    </recommendedName>
</protein>
<keyword evidence="3" id="KW-0285">Flavoprotein</keyword>
<comment type="caution">
    <text evidence="10">The sequence shown here is derived from an EMBL/GenBank/DDBJ whole genome shotgun (WGS) entry which is preliminary data.</text>
</comment>
<dbReference type="GO" id="GO:0008218">
    <property type="term" value="P:bioluminescence"/>
    <property type="evidence" value="ECO:0007669"/>
    <property type="project" value="UniProtKB-KW"/>
</dbReference>
<comment type="subunit">
    <text evidence="1">Heterodimer of an alpha and a beta chain.</text>
</comment>
<dbReference type="InterPro" id="IPR050766">
    <property type="entry name" value="Bact_Lucif_Oxidored"/>
</dbReference>
<dbReference type="GO" id="GO:0005829">
    <property type="term" value="C:cytosol"/>
    <property type="evidence" value="ECO:0007669"/>
    <property type="project" value="TreeGrafter"/>
</dbReference>
<keyword evidence="4" id="KW-0560">Oxidoreductase</keyword>